<evidence type="ECO:0000313" key="10">
    <source>
        <dbReference type="EMBL" id="KAB2813599.1"/>
    </source>
</evidence>
<keyword evidence="6" id="KW-0472">Membrane</keyword>
<dbReference type="SMART" id="SM00710">
    <property type="entry name" value="PbH1"/>
    <property type="match status" value="6"/>
</dbReference>
<dbReference type="Pfam" id="PF18962">
    <property type="entry name" value="Por_Secre_tail"/>
    <property type="match status" value="1"/>
</dbReference>
<evidence type="ECO:0000256" key="4">
    <source>
        <dbReference type="ARBA" id="ARBA00022525"/>
    </source>
</evidence>
<sequence>MRSHLFATLLFLCSTCSYAYTFWVDNYQDTGVGSLRYSINQSALGDTVALSTTLLDMGADTIFIDSLILVDHGFVLLGIPAPYQRIYVSGRGYNGILKRKLSAGLMGKFHFSDMHFIDCLKVGNHGGAIELYGLSSLEIVNCSFERCATSSAPGSGFHLGGAVECHQLDTVIITSSSFVDCKSESGGAVSCWPMYFVSITDCHFQSNSGRADGGALNAQLYAQIPGTRIVLKGCNFVGNDLNLNPTNTFNRNGGAAALYAKHVQIDSCVFQGNSGGLPGSNLAWSGGGALKLVGENCLVRNCEFKDNSARRGGAIVFQGVGHFLDLTFSGNQSESTGGAIDVRTTLQDTLTLERVTMIENYANYGGAIATTPPQQETVNLNLINCSILENTVKLSGSAGYFVRESNVNVISSIFTGDQYQITDFEIDSQASLQSKGYNVFSSSQVALSSTDIVVNSARRSSLGLSTLIPSQYFTRSMRPQPGSILIDSGNLNDVSRSQSGPISGTRDIGSAEGGYVQTDTIYACDTVTWWGDLYSTPGDYMKYLYNANGMDSIGVLTILPISDLTVSSQGGVLGPHGTSSTATYQWVDCDMQYAPIIGETNPTFTPTYNGSFALVLNDGGCIDTSDCILYQEVSLTELLTSEEFIYPIPSTGQFFISSEIEYSNYQIYSTSGSPIQSGSITDSQIDVSDEVANGIYVLELSEGDGRPQRFSIVISR</sequence>
<keyword evidence="5 8" id="KW-0732">Signal</keyword>
<organism evidence="10 11">
    <name type="scientific">Phaeocystidibacter luteus</name>
    <dbReference type="NCBI Taxonomy" id="911197"/>
    <lineage>
        <taxon>Bacteria</taxon>
        <taxon>Pseudomonadati</taxon>
        <taxon>Bacteroidota</taxon>
        <taxon>Flavobacteriia</taxon>
        <taxon>Flavobacteriales</taxon>
        <taxon>Phaeocystidibacteraceae</taxon>
        <taxon>Phaeocystidibacter</taxon>
    </lineage>
</organism>
<dbReference type="InterPro" id="IPR026444">
    <property type="entry name" value="Secre_tail"/>
</dbReference>
<evidence type="ECO:0000256" key="8">
    <source>
        <dbReference type="SAM" id="SignalP"/>
    </source>
</evidence>
<evidence type="ECO:0000256" key="7">
    <source>
        <dbReference type="ARBA" id="ARBA00023237"/>
    </source>
</evidence>
<evidence type="ECO:0000256" key="6">
    <source>
        <dbReference type="ARBA" id="ARBA00023136"/>
    </source>
</evidence>
<evidence type="ECO:0000256" key="2">
    <source>
        <dbReference type="ARBA" id="ARBA00004442"/>
    </source>
</evidence>
<evidence type="ECO:0000256" key="3">
    <source>
        <dbReference type="ARBA" id="ARBA00004613"/>
    </source>
</evidence>
<protein>
    <submittedName>
        <fullName evidence="10">T9SS type A sorting domain-containing protein</fullName>
    </submittedName>
</protein>
<proteinExistence type="predicted"/>
<dbReference type="NCBIfam" id="TIGR04183">
    <property type="entry name" value="Por_Secre_tail"/>
    <property type="match status" value="1"/>
</dbReference>
<accession>A0A6N6RGU9</accession>
<keyword evidence="4" id="KW-0964">Secreted</keyword>
<dbReference type="GO" id="GO:0005576">
    <property type="term" value="C:extracellular region"/>
    <property type="evidence" value="ECO:0007669"/>
    <property type="project" value="UniProtKB-SubCell"/>
</dbReference>
<reference evidence="10 11" key="1">
    <citation type="submission" date="2019-09" db="EMBL/GenBank/DDBJ databases">
        <title>Genomes of family Cryomorphaceae.</title>
        <authorList>
            <person name="Bowman J.P."/>
        </authorList>
    </citation>
    <scope>NUCLEOTIDE SEQUENCE [LARGE SCALE GENOMIC DNA]</scope>
    <source>
        <strain evidence="10 11">LMG 25704</strain>
    </source>
</reference>
<dbReference type="Pfam" id="PF02415">
    <property type="entry name" value="Chlam_PMP"/>
    <property type="match status" value="1"/>
</dbReference>
<evidence type="ECO:0000259" key="9">
    <source>
        <dbReference type="Pfam" id="PF18962"/>
    </source>
</evidence>
<feature type="chain" id="PRO_5026661683" evidence="8">
    <location>
        <begin position="20"/>
        <end position="716"/>
    </location>
</feature>
<dbReference type="InterPro" id="IPR011050">
    <property type="entry name" value="Pectin_lyase_fold/virulence"/>
</dbReference>
<comment type="subcellular location">
    <subcellularLocation>
        <location evidence="1">Cell envelope</location>
    </subcellularLocation>
    <subcellularLocation>
        <location evidence="2">Cell outer membrane</location>
    </subcellularLocation>
    <subcellularLocation>
        <location evidence="3">Secreted</location>
    </subcellularLocation>
</comment>
<dbReference type="Proteomes" id="UP000468650">
    <property type="component" value="Unassembled WGS sequence"/>
</dbReference>
<dbReference type="EMBL" id="WBVO01000003">
    <property type="protein sequence ID" value="KAB2813599.1"/>
    <property type="molecule type" value="Genomic_DNA"/>
</dbReference>
<gene>
    <name evidence="10" type="ORF">F8C67_05410</name>
</gene>
<dbReference type="RefSeq" id="WP_151666801.1">
    <property type="nucleotide sequence ID" value="NZ_WBVO01000003.1"/>
</dbReference>
<dbReference type="InterPro" id="IPR006626">
    <property type="entry name" value="PbH1"/>
</dbReference>
<evidence type="ECO:0000256" key="5">
    <source>
        <dbReference type="ARBA" id="ARBA00022729"/>
    </source>
</evidence>
<comment type="caution">
    <text evidence="10">The sequence shown here is derived from an EMBL/GenBank/DDBJ whole genome shotgun (WGS) entry which is preliminary data.</text>
</comment>
<feature type="signal peptide" evidence="8">
    <location>
        <begin position="1"/>
        <end position="19"/>
    </location>
</feature>
<dbReference type="InterPro" id="IPR003368">
    <property type="entry name" value="POMP_repeat"/>
</dbReference>
<evidence type="ECO:0000256" key="1">
    <source>
        <dbReference type="ARBA" id="ARBA00004196"/>
    </source>
</evidence>
<dbReference type="AlphaFoldDB" id="A0A6N6RGU9"/>
<evidence type="ECO:0000313" key="11">
    <source>
        <dbReference type="Proteomes" id="UP000468650"/>
    </source>
</evidence>
<keyword evidence="11" id="KW-1185">Reference proteome</keyword>
<dbReference type="SUPFAM" id="SSF51126">
    <property type="entry name" value="Pectin lyase-like"/>
    <property type="match status" value="2"/>
</dbReference>
<dbReference type="InterPro" id="IPR012334">
    <property type="entry name" value="Pectin_lyas_fold"/>
</dbReference>
<dbReference type="Gene3D" id="2.160.20.10">
    <property type="entry name" value="Single-stranded right-handed beta-helix, Pectin lyase-like"/>
    <property type="match status" value="1"/>
</dbReference>
<keyword evidence="7" id="KW-0998">Cell outer membrane</keyword>
<name>A0A6N6RGU9_9FLAO</name>
<dbReference type="GO" id="GO:0009279">
    <property type="term" value="C:cell outer membrane"/>
    <property type="evidence" value="ECO:0007669"/>
    <property type="project" value="UniProtKB-SubCell"/>
</dbReference>
<dbReference type="OrthoDB" id="1140572at2"/>
<feature type="domain" description="Secretion system C-terminal sorting" evidence="9">
    <location>
        <begin position="645"/>
        <end position="706"/>
    </location>
</feature>